<dbReference type="RefSeq" id="XP_001387692.2">
    <property type="nucleotide sequence ID" value="XM_001387655.1"/>
</dbReference>
<feature type="transmembrane region" description="Helical" evidence="8">
    <location>
        <begin position="329"/>
        <end position="347"/>
    </location>
</feature>
<dbReference type="Pfam" id="PF01545">
    <property type="entry name" value="Cation_efflux"/>
    <property type="match status" value="1"/>
</dbReference>
<protein>
    <recommendedName>
        <fullName evidence="8">Zinc transporter</fullName>
    </recommendedName>
</protein>
<keyword evidence="12" id="KW-1185">Reference proteome</keyword>
<evidence type="ECO:0000256" key="6">
    <source>
        <dbReference type="ARBA" id="ARBA00023065"/>
    </source>
</evidence>
<evidence type="ECO:0000256" key="9">
    <source>
        <dbReference type="SAM" id="MobiDB-lite"/>
    </source>
</evidence>
<dbReference type="GO" id="GO:0005789">
    <property type="term" value="C:endoplasmic reticulum membrane"/>
    <property type="evidence" value="ECO:0007669"/>
    <property type="project" value="UniProtKB-SubCell"/>
</dbReference>
<dbReference type="InterPro" id="IPR045316">
    <property type="entry name" value="Msc2-like"/>
</dbReference>
<dbReference type="PANTHER" id="PTHR45755:SF4">
    <property type="entry name" value="ZINC TRANSPORTER 7"/>
    <property type="match status" value="1"/>
</dbReference>
<comment type="subcellular location">
    <subcellularLocation>
        <location evidence="8">Endoplasmic reticulum membrane</location>
        <topology evidence="8">Multi-pass membrane protein</topology>
    </subcellularLocation>
    <subcellularLocation>
        <location evidence="1">Membrane</location>
        <topology evidence="1">Multi-pass membrane protein</topology>
    </subcellularLocation>
</comment>
<dbReference type="PANTHER" id="PTHR45755">
    <property type="match status" value="1"/>
</dbReference>
<feature type="transmembrane region" description="Helical" evidence="8">
    <location>
        <begin position="75"/>
        <end position="95"/>
    </location>
</feature>
<feature type="region of interest" description="Disordered" evidence="9">
    <location>
        <begin position="429"/>
        <end position="468"/>
    </location>
</feature>
<dbReference type="EMBL" id="AAVQ01000001">
    <property type="protein sequence ID" value="EAZ63669.2"/>
    <property type="molecule type" value="Genomic_DNA"/>
</dbReference>
<keyword evidence="8" id="KW-0256">Endoplasmic reticulum</keyword>
<evidence type="ECO:0000256" key="5">
    <source>
        <dbReference type="ARBA" id="ARBA00022989"/>
    </source>
</evidence>
<dbReference type="GeneID" id="4850842"/>
<feature type="compositionally biased region" description="Basic residues" evidence="9">
    <location>
        <begin position="429"/>
        <end position="439"/>
    </location>
</feature>
<evidence type="ECO:0000259" key="10">
    <source>
        <dbReference type="Pfam" id="PF01545"/>
    </source>
</evidence>
<dbReference type="OrthoDB" id="78669at2759"/>
<feature type="transmembrane region" description="Helical" evidence="8">
    <location>
        <begin position="197"/>
        <end position="215"/>
    </location>
</feature>
<name>A3GEZ3_PICST</name>
<dbReference type="Gene3D" id="1.20.1510.10">
    <property type="entry name" value="Cation efflux protein transmembrane domain"/>
    <property type="match status" value="1"/>
</dbReference>
<feature type="transmembrane region" description="Helical" evidence="8">
    <location>
        <begin position="173"/>
        <end position="190"/>
    </location>
</feature>
<feature type="domain" description="Cation efflux protein transmembrane" evidence="10">
    <location>
        <begin position="300"/>
        <end position="533"/>
    </location>
</feature>
<evidence type="ECO:0000313" key="11">
    <source>
        <dbReference type="EMBL" id="EAZ63669.2"/>
    </source>
</evidence>
<dbReference type="InterPro" id="IPR002524">
    <property type="entry name" value="Cation_efflux"/>
</dbReference>
<comment type="caution">
    <text evidence="8">Lacks conserved residue(s) required for the propagation of feature annotation.</text>
</comment>
<sequence>LIDALPVLAAFPAILLSADLAYVPHSYESVSSYVFALLVSSLLACSSLLMLSLLVKFNVVALKREISTSGSSQGLQSAILLAVGISFSYLATNFLPISRVSVLYLGLYLHRFNFCTPIFFFVDIYKAYTTHSYVSIFNICLGYVLVSVSFQILFKKFVASSVSNTVRNIRMNIFLPVTIALGLCLLFADASTISPSIIGVNIAASVVFIISLQEIDLKSSKFIPSILSSIACALEFVVASKSLSIDSLITIFLPFIIVPDRSYDIANAYTMMSRSTSATENMTPILTELLSHSDTRAIFNFLLLNATFMFVQLLHSFRSKSLGLLSDSLHMALDCMSLALGLIAGALSKKEINPHGKYPFGLKNFEILAGFTNGTLLIGISGGIIFEAIGRLVNPVVLEKTTELIIVSLLGLGVNLVGIFAFNHGHAHGHSHGHSHSHGHNHEHESGHSHNHEHSHGEEHEDCKEEGGMNDNMKGIFLHILADTLGSVGVVVSTILTKYVKWNGFDPIASMIIATLILLSAIPLIQSTASSLLLRLTKKKETKVRNALNDITNIKGIKSFTTPRFWPNSSNTINGYIHIQVYRGENASYIKRQCERVFETEKIDVMIQVENDYDSCWCRSGSEITAQSNWS</sequence>
<comment type="caution">
    <text evidence="11">The sequence shown here is derived from an EMBL/GenBank/DDBJ whole genome shotgun (WGS) entry which is preliminary data.</text>
</comment>
<feature type="transmembrane region" description="Helical" evidence="8">
    <location>
        <begin position="476"/>
        <end position="496"/>
    </location>
</feature>
<dbReference type="InParanoid" id="A3GEZ3"/>
<feature type="transmembrane region" description="Helical" evidence="8">
    <location>
        <begin position="404"/>
        <end position="422"/>
    </location>
</feature>
<dbReference type="GO" id="GO:0006882">
    <property type="term" value="P:intracellular zinc ion homeostasis"/>
    <property type="evidence" value="ECO:0007669"/>
    <property type="project" value="EnsemblFungi"/>
</dbReference>
<reference evidence="11 12" key="1">
    <citation type="journal article" date="2007" name="Nat. Biotechnol.">
        <title>Genome sequence of the lignocellulose-bioconverting and xylose-fermenting yeast Pichia stipitis.</title>
        <authorList>
            <person name="Jeffries T.W."/>
            <person name="Grigoriev I.V."/>
            <person name="Grimwood J."/>
            <person name="Laplaza J.M."/>
            <person name="Aerts A."/>
            <person name="Salamov A."/>
            <person name="Schmutz J."/>
            <person name="Lindquist E."/>
            <person name="Dehal P."/>
            <person name="Shapiro H."/>
            <person name="Jin Y.S."/>
            <person name="Passoth V."/>
            <person name="Richardson P.M."/>
        </authorList>
    </citation>
    <scope>NUCLEOTIDE SEQUENCE [LARGE SCALE GENOMIC DNA]</scope>
    <source>
        <strain evidence="12">ATCC 58785 / CBS 6054 / NBRC 10063 / NRRL Y-11545</strain>
    </source>
</reference>
<dbReference type="AlphaFoldDB" id="A3GEZ3"/>
<dbReference type="HOGENOM" id="CLU_013430_11_1_1"/>
<dbReference type="GO" id="GO:1904257">
    <property type="term" value="P:zinc ion import into Golgi lumen"/>
    <property type="evidence" value="ECO:0007669"/>
    <property type="project" value="TreeGrafter"/>
</dbReference>
<feature type="transmembrane region" description="Helical" evidence="8">
    <location>
        <begin position="101"/>
        <end position="122"/>
    </location>
</feature>
<dbReference type="Proteomes" id="UP000002258">
    <property type="component" value="Chromosome 1"/>
</dbReference>
<accession>A3GEZ3</accession>
<dbReference type="GO" id="GO:0031410">
    <property type="term" value="C:cytoplasmic vesicle"/>
    <property type="evidence" value="ECO:0007669"/>
    <property type="project" value="TreeGrafter"/>
</dbReference>
<feature type="transmembrane region" description="Helical" evidence="8">
    <location>
        <begin position="30"/>
        <end position="55"/>
    </location>
</feature>
<evidence type="ECO:0000256" key="8">
    <source>
        <dbReference type="RuleBase" id="RU369017"/>
    </source>
</evidence>
<feature type="transmembrane region" description="Helical" evidence="8">
    <location>
        <begin position="134"/>
        <end position="153"/>
    </location>
</feature>
<evidence type="ECO:0000256" key="7">
    <source>
        <dbReference type="ARBA" id="ARBA00023136"/>
    </source>
</evidence>
<feature type="compositionally biased region" description="Basic and acidic residues" evidence="9">
    <location>
        <begin position="440"/>
        <end position="467"/>
    </location>
</feature>
<proteinExistence type="inferred from homology"/>
<dbReference type="KEGG" id="pic:PICST_37673"/>
<dbReference type="SUPFAM" id="SSF161111">
    <property type="entry name" value="Cation efflux protein transmembrane domain-like"/>
    <property type="match status" value="1"/>
</dbReference>
<evidence type="ECO:0000256" key="2">
    <source>
        <dbReference type="ARBA" id="ARBA00008873"/>
    </source>
</evidence>
<gene>
    <name evidence="11" type="primary">MSC2</name>
    <name evidence="11" type="ORF">PICST_37673</name>
</gene>
<keyword evidence="5 8" id="KW-1133">Transmembrane helix</keyword>
<dbReference type="InterPro" id="IPR058533">
    <property type="entry name" value="Cation_efflux_TM"/>
</dbReference>
<dbReference type="eggNOG" id="KOG1484">
    <property type="taxonomic scope" value="Eukaryota"/>
</dbReference>
<organism evidence="11 12">
    <name type="scientific">Scheffersomyces stipitis (strain ATCC 58785 / CBS 6054 / NBRC 10063 / NRRL Y-11545)</name>
    <name type="common">Yeast</name>
    <name type="synonym">Pichia stipitis</name>
    <dbReference type="NCBI Taxonomy" id="322104"/>
    <lineage>
        <taxon>Eukaryota</taxon>
        <taxon>Fungi</taxon>
        <taxon>Dikarya</taxon>
        <taxon>Ascomycota</taxon>
        <taxon>Saccharomycotina</taxon>
        <taxon>Pichiomycetes</taxon>
        <taxon>Debaryomycetaceae</taxon>
        <taxon>Scheffersomyces</taxon>
    </lineage>
</organism>
<evidence type="ECO:0000256" key="1">
    <source>
        <dbReference type="ARBA" id="ARBA00004141"/>
    </source>
</evidence>
<evidence type="ECO:0000256" key="4">
    <source>
        <dbReference type="ARBA" id="ARBA00022692"/>
    </source>
</evidence>
<dbReference type="InterPro" id="IPR027469">
    <property type="entry name" value="Cation_efflux_TMD_sf"/>
</dbReference>
<keyword evidence="3 8" id="KW-0813">Transport</keyword>
<feature type="transmembrane region" description="Helical" evidence="8">
    <location>
        <begin position="367"/>
        <end position="389"/>
    </location>
</feature>
<keyword evidence="6 8" id="KW-0406">Ion transport</keyword>
<evidence type="ECO:0000256" key="3">
    <source>
        <dbReference type="ARBA" id="ARBA00022448"/>
    </source>
</evidence>
<feature type="transmembrane region" description="Helical" evidence="8">
    <location>
        <begin position="508"/>
        <end position="534"/>
    </location>
</feature>
<keyword evidence="7 8" id="KW-0472">Membrane</keyword>
<feature type="non-terminal residue" evidence="11">
    <location>
        <position position="1"/>
    </location>
</feature>
<dbReference type="GO" id="GO:0005385">
    <property type="term" value="F:zinc ion transmembrane transporter activity"/>
    <property type="evidence" value="ECO:0007669"/>
    <property type="project" value="UniProtKB-UniRule"/>
</dbReference>
<comment type="function">
    <text evidence="8">Functions as a zinc transporter.</text>
</comment>
<feature type="transmembrane region" description="Helical" evidence="8">
    <location>
        <begin position="297"/>
        <end position="317"/>
    </location>
</feature>
<dbReference type="STRING" id="322104.A3GEZ3"/>
<dbReference type="NCBIfam" id="TIGR01297">
    <property type="entry name" value="CDF"/>
    <property type="match status" value="1"/>
</dbReference>
<evidence type="ECO:0000313" key="12">
    <source>
        <dbReference type="Proteomes" id="UP000002258"/>
    </source>
</evidence>
<dbReference type="GO" id="GO:0005794">
    <property type="term" value="C:Golgi apparatus"/>
    <property type="evidence" value="ECO:0007669"/>
    <property type="project" value="TreeGrafter"/>
</dbReference>
<keyword evidence="4 8" id="KW-0812">Transmembrane</keyword>
<dbReference type="OMA" id="NATFMFV"/>
<comment type="similarity">
    <text evidence="2 8">Belongs to the cation diffusion facilitator (CDF) transporter (TC 2.A.4) family. SLC30A subfamily.</text>
</comment>